<dbReference type="PANTHER" id="PTHR38113">
    <property type="match status" value="1"/>
</dbReference>
<gene>
    <name evidence="3" type="ORF">GTA08_BOTSDO11774</name>
</gene>
<evidence type="ECO:0000259" key="2">
    <source>
        <dbReference type="Pfam" id="PF10056"/>
    </source>
</evidence>
<name>A0A8H4J4G3_9PEZI</name>
<evidence type="ECO:0000256" key="1">
    <source>
        <dbReference type="SAM" id="MobiDB-lite"/>
    </source>
</evidence>
<reference evidence="3" key="1">
    <citation type="submission" date="2020-04" db="EMBL/GenBank/DDBJ databases">
        <title>Genome Assembly and Annotation of Botryosphaeria dothidea sdau 11-99, a Latent Pathogen of Apple Fruit Ring Rot in China.</title>
        <authorList>
            <person name="Yu C."/>
            <person name="Diao Y."/>
            <person name="Lu Q."/>
            <person name="Zhao J."/>
            <person name="Cui S."/>
            <person name="Peng C."/>
            <person name="He B."/>
            <person name="Liu H."/>
        </authorList>
    </citation>
    <scope>NUCLEOTIDE SEQUENCE [LARGE SCALE GENOMIC DNA]</scope>
    <source>
        <strain evidence="3">Sdau11-99</strain>
    </source>
</reference>
<dbReference type="Proteomes" id="UP000572817">
    <property type="component" value="Unassembled WGS sequence"/>
</dbReference>
<dbReference type="PANTHER" id="PTHR38113:SF1">
    <property type="entry name" value="DUF2293 DOMAIN-CONTAINING PROTEIN"/>
    <property type="match status" value="1"/>
</dbReference>
<sequence length="471" mass="52854">MGRIRSRAASAQPADFSSSSPTKQPPHKRKKKNGYKVVLESVTQKRKKLRLSATFDQNPPPGYTFVGFGDAKLTSQCKEFCRKRGELAYSVSAPPKNNATADPEKISFHVNRLGFYFPNKIVDLATEWLGITISGPRPKSKNGSGFTQGLGRRLKAYVDLSEEDRVRAAMRDLFPRMPEESLEAIVEHAFAEGAKRVGNAPNLTLERRVQMAVLAHVRHKHTDYDKLLKEVGYIQARKTVENPCIEKILTWRGENTSDDDDVVEMEDDFREIIVLDDSDDNDTEVDYESDSESSVEYAPNLHMPRQGQDHLLNHCRRNELVMTVSTIDPLCIVLLIIRKQHVPERSRAAMCRHLLSDITILTSASFLTKFRLLRIPLRQAVAIVPRTPVLISSFHSSSPALAASQRMTPMVTSSPCELRVQMRFLPDRQSAAALSTGQYHALTIMTTAPRTETPAGMKISQELTTDAGIWL</sequence>
<protein>
    <recommendedName>
        <fullName evidence="2">DUF2293 domain-containing protein</fullName>
    </recommendedName>
</protein>
<proteinExistence type="predicted"/>
<dbReference type="EMBL" id="WWBZ02000002">
    <property type="protein sequence ID" value="KAF4312887.1"/>
    <property type="molecule type" value="Genomic_DNA"/>
</dbReference>
<evidence type="ECO:0000313" key="4">
    <source>
        <dbReference type="Proteomes" id="UP000572817"/>
    </source>
</evidence>
<dbReference type="OrthoDB" id="5288828at2759"/>
<feature type="domain" description="DUF2293" evidence="2">
    <location>
        <begin position="169"/>
        <end position="252"/>
    </location>
</feature>
<organism evidence="3 4">
    <name type="scientific">Botryosphaeria dothidea</name>
    <dbReference type="NCBI Taxonomy" id="55169"/>
    <lineage>
        <taxon>Eukaryota</taxon>
        <taxon>Fungi</taxon>
        <taxon>Dikarya</taxon>
        <taxon>Ascomycota</taxon>
        <taxon>Pezizomycotina</taxon>
        <taxon>Dothideomycetes</taxon>
        <taxon>Dothideomycetes incertae sedis</taxon>
        <taxon>Botryosphaeriales</taxon>
        <taxon>Botryosphaeriaceae</taxon>
        <taxon>Botryosphaeria</taxon>
    </lineage>
</organism>
<dbReference type="InterPro" id="IPR018744">
    <property type="entry name" value="DUF2293"/>
</dbReference>
<dbReference type="AlphaFoldDB" id="A0A8H4J4G3"/>
<comment type="caution">
    <text evidence="3">The sequence shown here is derived from an EMBL/GenBank/DDBJ whole genome shotgun (WGS) entry which is preliminary data.</text>
</comment>
<feature type="compositionally biased region" description="Basic residues" evidence="1">
    <location>
        <begin position="25"/>
        <end position="34"/>
    </location>
</feature>
<evidence type="ECO:0000313" key="3">
    <source>
        <dbReference type="EMBL" id="KAF4312887.1"/>
    </source>
</evidence>
<keyword evidence="4" id="KW-1185">Reference proteome</keyword>
<dbReference type="Pfam" id="PF10056">
    <property type="entry name" value="DUF2293"/>
    <property type="match status" value="1"/>
</dbReference>
<accession>A0A8H4J4G3</accession>
<feature type="region of interest" description="Disordered" evidence="1">
    <location>
        <begin position="1"/>
        <end position="35"/>
    </location>
</feature>